<dbReference type="SUPFAM" id="SSF48695">
    <property type="entry name" value="Multiheme cytochromes"/>
    <property type="match status" value="1"/>
</dbReference>
<gene>
    <name evidence="1" type="ORF">MNBD_DELTA01-248</name>
</gene>
<feature type="non-terminal residue" evidence="1">
    <location>
        <position position="1"/>
    </location>
</feature>
<name>A0A3B0QQF9_9ZZZZ</name>
<evidence type="ECO:0008006" key="2">
    <source>
        <dbReference type="Google" id="ProtNLM"/>
    </source>
</evidence>
<sequence length="150" mass="15911">QAHVTTPNGQYDLDLDTRRHAVNSMMPRAAAAGCALNCHVSLLDRTNYNTAAIINGKGLPVTASQYYSSNAYYLPECGAAGNPGCGPGMDTEFGGTSGNNHKVFCLTCHFAHGGPYYDNLRWDYLAGVASGSQTGNSIESTTGCQLCHNR</sequence>
<dbReference type="EMBL" id="UOEA01000027">
    <property type="protein sequence ID" value="VAV82741.1"/>
    <property type="molecule type" value="Genomic_DNA"/>
</dbReference>
<organism evidence="1">
    <name type="scientific">hydrothermal vent metagenome</name>
    <dbReference type="NCBI Taxonomy" id="652676"/>
    <lineage>
        <taxon>unclassified sequences</taxon>
        <taxon>metagenomes</taxon>
        <taxon>ecological metagenomes</taxon>
    </lineage>
</organism>
<protein>
    <recommendedName>
        <fullName evidence="2">Doubled CXXCH motif domain-containing protein</fullName>
    </recommendedName>
</protein>
<evidence type="ECO:0000313" key="1">
    <source>
        <dbReference type="EMBL" id="VAV82741.1"/>
    </source>
</evidence>
<reference evidence="1" key="1">
    <citation type="submission" date="2018-06" db="EMBL/GenBank/DDBJ databases">
        <authorList>
            <person name="Zhirakovskaya E."/>
        </authorList>
    </citation>
    <scope>NUCLEOTIDE SEQUENCE</scope>
</reference>
<accession>A0A3B0QQF9</accession>
<dbReference type="InterPro" id="IPR036280">
    <property type="entry name" value="Multihaem_cyt_sf"/>
</dbReference>
<dbReference type="AlphaFoldDB" id="A0A3B0QQF9"/>
<proteinExistence type="predicted"/>